<dbReference type="Proteomes" id="UP000306038">
    <property type="component" value="Unassembled WGS sequence"/>
</dbReference>
<dbReference type="EMBL" id="SDLV01000014">
    <property type="protein sequence ID" value="THV61935.1"/>
    <property type="molecule type" value="Genomic_DNA"/>
</dbReference>
<evidence type="ECO:0000313" key="1">
    <source>
        <dbReference type="EMBL" id="THV61935.1"/>
    </source>
</evidence>
<reference evidence="1 2" key="1">
    <citation type="submission" date="2019-01" db="EMBL/GenBank/DDBJ databases">
        <authorList>
            <person name="B I."/>
            <person name="Ch S."/>
            <person name="Ch V.R."/>
        </authorList>
    </citation>
    <scope>NUCLEOTIDE SEQUENCE [LARGE SCALE GENOMIC DNA]</scope>
    <source>
        <strain evidence="1 2">JC507</strain>
    </source>
</reference>
<organism evidence="1 2">
    <name type="scientific">Chryseobacterium candidae</name>
    <dbReference type="NCBI Taxonomy" id="1978493"/>
    <lineage>
        <taxon>Bacteria</taxon>
        <taxon>Pseudomonadati</taxon>
        <taxon>Bacteroidota</taxon>
        <taxon>Flavobacteriia</taxon>
        <taxon>Flavobacteriales</taxon>
        <taxon>Weeksellaceae</taxon>
        <taxon>Chryseobacterium group</taxon>
        <taxon>Chryseobacterium</taxon>
    </lineage>
</organism>
<evidence type="ECO:0008006" key="3">
    <source>
        <dbReference type="Google" id="ProtNLM"/>
    </source>
</evidence>
<name>A0ABY2R8P3_9FLAO</name>
<evidence type="ECO:0000313" key="2">
    <source>
        <dbReference type="Proteomes" id="UP000306038"/>
    </source>
</evidence>
<gene>
    <name evidence="1" type="ORF">EK417_07495</name>
</gene>
<comment type="caution">
    <text evidence="1">The sequence shown here is derived from an EMBL/GenBank/DDBJ whole genome shotgun (WGS) entry which is preliminary data.</text>
</comment>
<proteinExistence type="predicted"/>
<sequence>MNLKFPIIIFLLFFSYSFSQNININIEIKEANGNPVPEANVQLLKNEKTIDFQKTNDKGVCNFRLSEKGIFSLKITSLLYKTKILEINTNEKTDFEIVLESQVKIIPTVEIKARPKIASAKEDTIAFNLKAVRDGTERTTEDLIKKLPGLNINENGKVTYKGKSVGQVLIEGNDFFGKNHKMATQNISANMVESIDLWQNYTTINGNRSTALNLKLKEEYKGKITGNIEGNYGTKNSYLGHANLFRIGKLGNLALIADANNIAKDPISFMDFYEMNTQEDIDNADNNSNIDIPTFLNNDGKVKSKDNQFGALQYSKSKKNFSITAFSIFNNAQLNKFSASKRTVFEGQSKDFNFYEQRAENNKGFLGTTQIKLKKSFADESFLYYNFGYNPTQDNFNQNIDRYSTDDNFYIIKNNVKNNGISNFLSWNKQLNNSKIIFAFSKINEDYSGNLNILSNNDLFLTYKNSLFQKYDVSSNRYGLDFYLKNKNKLVNFNFHSGFSYKNEKSELTELLSQTNENRTLKTYHYINDLNVYRQFGKFDLSASLSSHFLNINEYKKPYFEKRLKFQYSPASKASTEISLEYNSIYKLPTLKLLQYNLLYTKDLYFNQNMDLTPDLLSNTDSYKLTFHRAYLEKGSSMFLMLMYDKTKPSFTTNTINYGTFSAMENTIGRFNDRLIFLFASDRRFSKYYALKTKFTSALTKNVNFISNNENISTVQNFELSQKLSTNFKNEPLQFDLGYTFTKSIFEQSFYNTTSKQDNIKLSFGIRANIKKEWIGNILGEYLIQKTGENTLRNFLIGGQVSYRKEKSNFEYNLQFNNILNLNSFQYINSYTSQLGIDESSTAALQGYIIGGLKYNF</sequence>
<dbReference type="RefSeq" id="WP_136521791.1">
    <property type="nucleotide sequence ID" value="NZ_SDLV01000014.1"/>
</dbReference>
<protein>
    <recommendedName>
        <fullName evidence="3">Outer membrane protein beta-barrel domain-containing protein</fullName>
    </recommendedName>
</protein>
<accession>A0ABY2R8P3</accession>
<dbReference type="SUPFAM" id="SSF56935">
    <property type="entry name" value="Porins"/>
    <property type="match status" value="1"/>
</dbReference>
<keyword evidence="2" id="KW-1185">Reference proteome</keyword>